<feature type="compositionally biased region" description="Low complexity" evidence="2">
    <location>
        <begin position="576"/>
        <end position="586"/>
    </location>
</feature>
<dbReference type="InterPro" id="IPR000387">
    <property type="entry name" value="Tyr_Pase_dom"/>
</dbReference>
<dbReference type="PANTHER" id="PTHR19134">
    <property type="entry name" value="RECEPTOR-TYPE TYROSINE-PROTEIN PHOSPHATASE"/>
    <property type="match status" value="1"/>
</dbReference>
<dbReference type="InterPro" id="IPR016130">
    <property type="entry name" value="Tyr_Pase_AS"/>
</dbReference>
<dbReference type="Gene3D" id="3.90.190.10">
    <property type="entry name" value="Protein tyrosine phosphatase superfamily"/>
    <property type="match status" value="1"/>
</dbReference>
<sequence>MLSSASARARFTAWNSAHRILVYDADSQSLNEGGNLLGLMRSSAKRGSKVKSAGSREAFMRSGENPKSSSIGSRSVLHIGNIATDGSIKYGVPPRIELIHRFFATTPVKNDNHDPRGEDPTFVSSGSEQYAYAGRSIRRACTTAPQFHAGPAAAYHKSLAMQFYKIELGEQRRLMGVMEHHSKESSVGGLAMTKDGGKGVGLTERSATYAGSGASTENEGLGGVNMSGSKSEASAAISAVVKAGMFPFSITAGVEKGAKNRYRNIWPFEHARVRLSKARPEDDDYMNASYVQPLGTTKRYIATQGPLPATFTDFWTLCWEQNVHVIVMLTREVESSLVKCGNYWNEGTYGPLKLKLATATKIPSSQKPKGKHRSSPPKGEQPSDAGVIRRVFELTHSGYPDAPPRVMTQLQYLEWPDLDVPKDPRGLLKLMREVDDVVEETRGSGERVWGEGPLSNSPRRRHLGSAYRTSPAEPSNRKGETGGFIAEDVEVDPVTGIAPHARSNPPVLLHCSAGVGRTGGFIAVDAILDAVRREMRMRKESNTGRSDSPGDASASASARGSGSRSPSDDPMEVDSRASASPSLRPREIAVAPAPAVAVTAAREGGGGEDVGLTMPVSVGGNEVHVPVAGFSSPIPRADGRRRWRRQWATGGEAEDGDEAFE</sequence>
<gene>
    <name evidence="5" type="ORF">EW026_g7754</name>
</gene>
<evidence type="ECO:0000259" key="4">
    <source>
        <dbReference type="PROSITE" id="PS50056"/>
    </source>
</evidence>
<dbReference type="Pfam" id="PF00102">
    <property type="entry name" value="Y_phosphatase"/>
    <property type="match status" value="2"/>
</dbReference>
<dbReference type="EMBL" id="SGPJ01000643">
    <property type="protein sequence ID" value="THG93498.1"/>
    <property type="molecule type" value="Genomic_DNA"/>
</dbReference>
<dbReference type="PROSITE" id="PS50056">
    <property type="entry name" value="TYR_PHOSPHATASE_2"/>
    <property type="match status" value="1"/>
</dbReference>
<comment type="similarity">
    <text evidence="1">Belongs to the protein-tyrosine phosphatase family. Non-receptor class subfamily.</text>
</comment>
<keyword evidence="6" id="KW-1185">Reference proteome</keyword>
<dbReference type="AlphaFoldDB" id="A0A4S4K6R6"/>
<name>A0A4S4K6R6_9APHY</name>
<proteinExistence type="inferred from homology"/>
<dbReference type="InterPro" id="IPR000242">
    <property type="entry name" value="PTP_cat"/>
</dbReference>
<evidence type="ECO:0000256" key="1">
    <source>
        <dbReference type="ARBA" id="ARBA00009649"/>
    </source>
</evidence>
<comment type="caution">
    <text evidence="5">The sequence shown here is derived from an EMBL/GenBank/DDBJ whole genome shotgun (WGS) entry which is preliminary data.</text>
</comment>
<dbReference type="InterPro" id="IPR003595">
    <property type="entry name" value="Tyr_Pase_cat"/>
</dbReference>
<evidence type="ECO:0000313" key="5">
    <source>
        <dbReference type="EMBL" id="THG93498.1"/>
    </source>
</evidence>
<accession>A0A4S4K6R6</accession>
<dbReference type="SUPFAM" id="SSF52799">
    <property type="entry name" value="(Phosphotyrosine protein) phosphatases II"/>
    <property type="match status" value="1"/>
</dbReference>
<dbReference type="SMART" id="SM00404">
    <property type="entry name" value="PTPc_motif"/>
    <property type="match status" value="1"/>
</dbReference>
<feature type="region of interest" description="Disordered" evidence="2">
    <location>
        <begin position="444"/>
        <end position="483"/>
    </location>
</feature>
<feature type="compositionally biased region" description="Low complexity" evidence="2">
    <location>
        <begin position="544"/>
        <end position="565"/>
    </location>
</feature>
<feature type="domain" description="Tyrosine-protein phosphatase" evidence="3">
    <location>
        <begin position="259"/>
        <end position="534"/>
    </location>
</feature>
<evidence type="ECO:0000256" key="2">
    <source>
        <dbReference type="SAM" id="MobiDB-lite"/>
    </source>
</evidence>
<dbReference type="PANTHER" id="PTHR19134:SF561">
    <property type="entry name" value="PROTEIN TYROSINE PHOSPHATASE 36E, ISOFORM A"/>
    <property type="match status" value="1"/>
</dbReference>
<feature type="region of interest" description="Disordered" evidence="2">
    <location>
        <begin position="47"/>
        <end position="72"/>
    </location>
</feature>
<evidence type="ECO:0000313" key="6">
    <source>
        <dbReference type="Proteomes" id="UP000309038"/>
    </source>
</evidence>
<dbReference type="GO" id="GO:0004725">
    <property type="term" value="F:protein tyrosine phosphatase activity"/>
    <property type="evidence" value="ECO:0007669"/>
    <property type="project" value="InterPro"/>
</dbReference>
<dbReference type="PROSITE" id="PS50055">
    <property type="entry name" value="TYR_PHOSPHATASE_PTP"/>
    <property type="match status" value="1"/>
</dbReference>
<dbReference type="SMART" id="SM00194">
    <property type="entry name" value="PTPc"/>
    <property type="match status" value="1"/>
</dbReference>
<dbReference type="PROSITE" id="PS00383">
    <property type="entry name" value="TYR_PHOSPHATASE_1"/>
    <property type="match status" value="1"/>
</dbReference>
<dbReference type="Proteomes" id="UP000309038">
    <property type="component" value="Unassembled WGS sequence"/>
</dbReference>
<feature type="region of interest" description="Disordered" evidence="2">
    <location>
        <begin position="361"/>
        <end position="385"/>
    </location>
</feature>
<evidence type="ECO:0000259" key="3">
    <source>
        <dbReference type="PROSITE" id="PS50055"/>
    </source>
</evidence>
<reference evidence="5 6" key="1">
    <citation type="submission" date="2019-02" db="EMBL/GenBank/DDBJ databases">
        <title>Genome sequencing of the rare red list fungi Phlebia centrifuga.</title>
        <authorList>
            <person name="Buettner E."/>
            <person name="Kellner H."/>
        </authorList>
    </citation>
    <scope>NUCLEOTIDE SEQUENCE [LARGE SCALE GENOMIC DNA]</scope>
    <source>
        <strain evidence="5 6">DSM 108282</strain>
    </source>
</reference>
<feature type="region of interest" description="Disordered" evidence="2">
    <location>
        <begin position="537"/>
        <end position="586"/>
    </location>
</feature>
<dbReference type="PRINTS" id="PR00700">
    <property type="entry name" value="PRTYPHPHTASE"/>
</dbReference>
<dbReference type="InterPro" id="IPR029021">
    <property type="entry name" value="Prot-tyrosine_phosphatase-like"/>
</dbReference>
<dbReference type="InterPro" id="IPR050348">
    <property type="entry name" value="Protein-Tyr_Phosphatase"/>
</dbReference>
<protein>
    <submittedName>
        <fullName evidence="5">Uncharacterized protein</fullName>
    </submittedName>
</protein>
<organism evidence="5 6">
    <name type="scientific">Hermanssonia centrifuga</name>
    <dbReference type="NCBI Taxonomy" id="98765"/>
    <lineage>
        <taxon>Eukaryota</taxon>
        <taxon>Fungi</taxon>
        <taxon>Dikarya</taxon>
        <taxon>Basidiomycota</taxon>
        <taxon>Agaricomycotina</taxon>
        <taxon>Agaricomycetes</taxon>
        <taxon>Polyporales</taxon>
        <taxon>Meruliaceae</taxon>
        <taxon>Hermanssonia</taxon>
    </lineage>
</organism>
<feature type="domain" description="Tyrosine specific protein phosphatases" evidence="4">
    <location>
        <begin position="488"/>
        <end position="550"/>
    </location>
</feature>